<comment type="caution">
    <text evidence="3">The sequence shown here is derived from an EMBL/GenBank/DDBJ whole genome shotgun (WGS) entry which is preliminary data.</text>
</comment>
<feature type="domain" description="HIT" evidence="2">
    <location>
        <begin position="13"/>
        <end position="118"/>
    </location>
</feature>
<proteinExistence type="predicted"/>
<dbReference type="InterPro" id="IPR036265">
    <property type="entry name" value="HIT-like_sf"/>
</dbReference>
<dbReference type="EMBL" id="JAROBZ020000001">
    <property type="protein sequence ID" value="MFB3169508.1"/>
    <property type="molecule type" value="Genomic_DNA"/>
</dbReference>
<dbReference type="InterPro" id="IPR011146">
    <property type="entry name" value="HIT-like"/>
</dbReference>
<dbReference type="Proteomes" id="UP001241748">
    <property type="component" value="Unassembled WGS sequence"/>
</dbReference>
<evidence type="ECO:0000313" key="3">
    <source>
        <dbReference type="EMBL" id="MFB3169508.1"/>
    </source>
</evidence>
<evidence type="ECO:0000259" key="2">
    <source>
        <dbReference type="PROSITE" id="PS51084"/>
    </source>
</evidence>
<dbReference type="InterPro" id="IPR001310">
    <property type="entry name" value="Histidine_triad_HIT"/>
</dbReference>
<evidence type="ECO:0000313" key="4">
    <source>
        <dbReference type="Proteomes" id="UP001241748"/>
    </source>
</evidence>
<gene>
    <name evidence="3" type="ORF">P5G62_020570</name>
</gene>
<dbReference type="PANTHER" id="PTHR46648:SF1">
    <property type="entry name" value="ADENOSINE 5'-MONOPHOSPHORAMIDASE HNT1"/>
    <property type="match status" value="1"/>
</dbReference>
<keyword evidence="4" id="KW-1185">Reference proteome</keyword>
<dbReference type="Gene3D" id="3.30.428.10">
    <property type="entry name" value="HIT-like"/>
    <property type="match status" value="1"/>
</dbReference>
<protein>
    <submittedName>
        <fullName evidence="3">HIT family protein</fullName>
        <ecNumber evidence="3">2.1.1.-</ecNumber>
    </submittedName>
</protein>
<keyword evidence="3" id="KW-0489">Methyltransferase</keyword>
<dbReference type="GO" id="GO:0032259">
    <property type="term" value="P:methylation"/>
    <property type="evidence" value="ECO:0007669"/>
    <property type="project" value="UniProtKB-KW"/>
</dbReference>
<dbReference type="SUPFAM" id="SSF54197">
    <property type="entry name" value="HIT-like"/>
    <property type="match status" value="1"/>
</dbReference>
<dbReference type="PRINTS" id="PR00332">
    <property type="entry name" value="HISTRIAD"/>
</dbReference>
<sequence>MEGKGCVVVVECLGCNLANKNLPVYVVFEDEYVCCFLDHEPFNEGHIMILPKQHVFDADELDENTANSIMKASILLSKAIKKLFNPDGITICQNGGVFNDLAHYHMHVVPRYEDQSFANFYLEDEIIIEDETKLKETTSKLIDAIGELIK</sequence>
<dbReference type="Pfam" id="PF01230">
    <property type="entry name" value="HIT"/>
    <property type="match status" value="1"/>
</dbReference>
<dbReference type="GO" id="GO:0008168">
    <property type="term" value="F:methyltransferase activity"/>
    <property type="evidence" value="ECO:0007669"/>
    <property type="project" value="UniProtKB-KW"/>
</dbReference>
<feature type="short sequence motif" description="Histidine triad motif" evidence="1">
    <location>
        <begin position="103"/>
        <end position="107"/>
    </location>
</feature>
<accession>A0ABV4YZL5</accession>
<dbReference type="PANTHER" id="PTHR46648">
    <property type="entry name" value="HIT FAMILY PROTEIN 1"/>
    <property type="match status" value="1"/>
</dbReference>
<name>A0ABV4YZL5_9BACI</name>
<organism evidence="3 4">
    <name type="scientific">Neobacillus driksii</name>
    <dbReference type="NCBI Taxonomy" id="3035913"/>
    <lineage>
        <taxon>Bacteria</taxon>
        <taxon>Bacillati</taxon>
        <taxon>Bacillota</taxon>
        <taxon>Bacilli</taxon>
        <taxon>Bacillales</taxon>
        <taxon>Bacillaceae</taxon>
        <taxon>Neobacillus</taxon>
    </lineage>
</organism>
<reference evidence="3 4" key="1">
    <citation type="submission" date="2024-05" db="EMBL/GenBank/DDBJ databases">
        <authorList>
            <person name="Venkateswaran K."/>
        </authorList>
    </citation>
    <scope>NUCLEOTIDE SEQUENCE [LARGE SCALE GENOMIC DNA]</scope>
    <source>
        <strain evidence="3 4">179-C4-2-HS</strain>
    </source>
</reference>
<keyword evidence="3" id="KW-0808">Transferase</keyword>
<dbReference type="EC" id="2.1.1.-" evidence="3"/>
<dbReference type="PROSITE" id="PS51084">
    <property type="entry name" value="HIT_2"/>
    <property type="match status" value="1"/>
</dbReference>
<evidence type="ECO:0000256" key="1">
    <source>
        <dbReference type="PROSITE-ProRule" id="PRU00464"/>
    </source>
</evidence>